<evidence type="ECO:0000313" key="4">
    <source>
        <dbReference type="Proteomes" id="UP001058267"/>
    </source>
</evidence>
<dbReference type="InterPro" id="IPR036388">
    <property type="entry name" value="WH-like_DNA-bd_sf"/>
</dbReference>
<dbReference type="EMBL" id="CP102252">
    <property type="protein sequence ID" value="UWN65812.1"/>
    <property type="molecule type" value="Genomic_DNA"/>
</dbReference>
<dbReference type="PANTHER" id="PTHR30595">
    <property type="entry name" value="GLPR-RELATED TRANSCRIPTIONAL REPRESSOR"/>
    <property type="match status" value="1"/>
</dbReference>
<organism evidence="3 4">
    <name type="scientific">Alistipes senegalensis JC50</name>
    <dbReference type="NCBI Taxonomy" id="1033732"/>
    <lineage>
        <taxon>Bacteria</taxon>
        <taxon>Pseudomonadati</taxon>
        <taxon>Bacteroidota</taxon>
        <taxon>Bacteroidia</taxon>
        <taxon>Bacteroidales</taxon>
        <taxon>Rikenellaceae</taxon>
        <taxon>Alistipes</taxon>
    </lineage>
</organism>
<dbReference type="RefSeq" id="WP_019149558.1">
    <property type="nucleotide sequence ID" value="NZ_CP102252.1"/>
</dbReference>
<feature type="domain" description="Schlafen AlbA-2" evidence="2">
    <location>
        <begin position="15"/>
        <end position="129"/>
    </location>
</feature>
<dbReference type="PANTHER" id="PTHR30595:SF6">
    <property type="entry name" value="SCHLAFEN ALBA-2 DOMAIN-CONTAINING PROTEIN"/>
    <property type="match status" value="1"/>
</dbReference>
<dbReference type="InterPro" id="IPR038475">
    <property type="entry name" value="RecG_C_sf"/>
</dbReference>
<dbReference type="Gene3D" id="1.10.10.10">
    <property type="entry name" value="Winged helix-like DNA-binding domain superfamily/Winged helix DNA-binding domain"/>
    <property type="match status" value="1"/>
</dbReference>
<proteinExistence type="predicted"/>
<reference evidence="3" key="1">
    <citation type="journal article" date="2022" name="Cell">
        <title>Design, construction, and in vivo augmentation of a complex gut microbiome.</title>
        <authorList>
            <person name="Cheng A.G."/>
            <person name="Ho P.Y."/>
            <person name="Aranda-Diaz A."/>
            <person name="Jain S."/>
            <person name="Yu F.B."/>
            <person name="Meng X."/>
            <person name="Wang M."/>
            <person name="Iakiviak M."/>
            <person name="Nagashima K."/>
            <person name="Zhao A."/>
            <person name="Murugkar P."/>
            <person name="Patil A."/>
            <person name="Atabakhsh K."/>
            <person name="Weakley A."/>
            <person name="Yan J."/>
            <person name="Brumbaugh A.R."/>
            <person name="Higginbottom S."/>
            <person name="Dimas A."/>
            <person name="Shiver A.L."/>
            <person name="Deutschbauer A."/>
            <person name="Neff N."/>
            <person name="Sonnenburg J.L."/>
            <person name="Huang K.C."/>
            <person name="Fischbach M.A."/>
        </authorList>
    </citation>
    <scope>NUCLEOTIDE SEQUENCE</scope>
    <source>
        <strain evidence="3">JC50</strain>
    </source>
</reference>
<dbReference type="Proteomes" id="UP001058267">
    <property type="component" value="Chromosome"/>
</dbReference>
<gene>
    <name evidence="3" type="ORF">NQ519_02935</name>
</gene>
<protein>
    <submittedName>
        <fullName evidence="3">DNA binding domain-containing protein</fullName>
    </submittedName>
</protein>
<evidence type="ECO:0000256" key="1">
    <source>
        <dbReference type="SAM" id="MobiDB-lite"/>
    </source>
</evidence>
<dbReference type="Gene3D" id="3.30.950.30">
    <property type="entry name" value="Schlafen, AAA domain"/>
    <property type="match status" value="1"/>
</dbReference>
<evidence type="ECO:0000259" key="2">
    <source>
        <dbReference type="Pfam" id="PF04326"/>
    </source>
</evidence>
<accession>A0ABY5VAF6</accession>
<keyword evidence="4" id="KW-1185">Reference proteome</keyword>
<dbReference type="Pfam" id="PF13749">
    <property type="entry name" value="HATPase_c_4"/>
    <property type="match status" value="1"/>
</dbReference>
<feature type="region of interest" description="Disordered" evidence="1">
    <location>
        <begin position="402"/>
        <end position="426"/>
    </location>
</feature>
<dbReference type="InterPro" id="IPR007421">
    <property type="entry name" value="Schlafen_AlbA_2_dom"/>
</dbReference>
<name>A0ABY5VAF6_9BACT</name>
<dbReference type="Pfam" id="PF04326">
    <property type="entry name" value="SLFN_AlbA_2"/>
    <property type="match status" value="1"/>
</dbReference>
<dbReference type="Gene3D" id="3.30.565.60">
    <property type="match status" value="1"/>
</dbReference>
<dbReference type="InterPro" id="IPR038461">
    <property type="entry name" value="Schlafen_AlbA_2_dom_sf"/>
</dbReference>
<evidence type="ECO:0000313" key="3">
    <source>
        <dbReference type="EMBL" id="UWN65812.1"/>
    </source>
</evidence>
<sequence length="486" mass="55224">MLTQKQLVQILGNPESYNIEITTSTTNMDKFCQAICAFSNDLPGDDKSGYLIIGAEDNGKLSGLRVDDGLLLKMTNIRTDGNILPQPVMTVERFVLEGGDLLVVEVKPSEFPPVRYRGRIWVRIGPRKSIASEAEEKILMERRISNIRTFDAMPCIGTTLADIDINLVRSEFLPKAVASEILADDKRPLEEQLASLGFFDLRYNCPTNGCIILFGGNPGRYFPGAYVQYVRFKGVDRAGEIINEHKFGNNLCHDLIKIDAFVETSVSQKRPIPISVLREETVANYPYWATRELLMNAIMHRDYETNAPIQFYEYDDRIEIQNPGGLYGKVSPENFPNVSDYRNPFIAEAMKILGYVNRFSRGVYRVQKELTENGNEKAEFDFSFVTAFRVIEKASKRYYDAGFGAERNPQETHKKPTRNPQETPQNIRERIIYEIQKNPAISGRELEALLGRTSNSIKHYLLQMNKEGIISHEGPTKGGRWVVLKK</sequence>